<evidence type="ECO:0000313" key="2">
    <source>
        <dbReference type="EMBL" id="PNH08023.1"/>
    </source>
</evidence>
<evidence type="ECO:0000256" key="1">
    <source>
        <dbReference type="SAM" id="MobiDB-lite"/>
    </source>
</evidence>
<feature type="non-terminal residue" evidence="2">
    <location>
        <position position="1"/>
    </location>
</feature>
<feature type="region of interest" description="Disordered" evidence="1">
    <location>
        <begin position="1"/>
        <end position="26"/>
    </location>
</feature>
<evidence type="ECO:0000313" key="3">
    <source>
        <dbReference type="Proteomes" id="UP000236333"/>
    </source>
</evidence>
<sequence>LRNHSASDTGVATSAPSAEGCTPGGTVPGGYSTHFLAPQMRPFQAEVALGSTWKEEPLRSGPRMSHLGAGGGFSFALDITRTVAAQLETSLEPSDLTCGLSSSEDTTTRQGQTVIDSPASCSRASPPPPGYLLVTVRLAGERAVDELPVEVLPCHTFADVCAAALARVPDAPLVYGIQAFLVVGDLEVPLQDPHTPARATLRSFPSVCHLRFDVGPSDAQSRTVRASRVARRRRQWPRRLARIAVGFAKACHRPTSSTLGSGEGGGVGSETEEAMEAVAAFVAGRAPIQELQRFDARVVVRALAEIDTEVLEELDVPDVPGTRAAVSRLLQKLREDQAAAAERARAAAAGASADGAEPAEGEGEGEARGEGDAPVAAPDGAVAANGAERASPAEAAGGKGGGQQGEGEAAAQPLPGFGPAAVGPRAGRTRTGV</sequence>
<dbReference type="OrthoDB" id="548726at2759"/>
<feature type="compositionally biased region" description="Low complexity" evidence="1">
    <location>
        <begin position="346"/>
        <end position="356"/>
    </location>
</feature>
<reference evidence="2 3" key="1">
    <citation type="journal article" date="2017" name="Mol. Biol. Evol.">
        <title>The 4-celled Tetrabaena socialis nuclear genome reveals the essential components for genetic control of cell number at the origin of multicellularity in the volvocine lineage.</title>
        <authorList>
            <person name="Featherston J."/>
            <person name="Arakaki Y."/>
            <person name="Hanschen E.R."/>
            <person name="Ferris P.J."/>
            <person name="Michod R.E."/>
            <person name="Olson B.J.S.C."/>
            <person name="Nozaki H."/>
            <person name="Durand P.M."/>
        </authorList>
    </citation>
    <scope>NUCLEOTIDE SEQUENCE [LARGE SCALE GENOMIC DNA]</scope>
    <source>
        <strain evidence="2 3">NIES-571</strain>
    </source>
</reference>
<dbReference type="Proteomes" id="UP000236333">
    <property type="component" value="Unassembled WGS sequence"/>
</dbReference>
<protein>
    <submittedName>
        <fullName evidence="2">Uncharacterized protein</fullName>
    </submittedName>
</protein>
<proteinExistence type="predicted"/>
<feature type="compositionally biased region" description="Low complexity" evidence="1">
    <location>
        <begin position="372"/>
        <end position="396"/>
    </location>
</feature>
<gene>
    <name evidence="2" type="ORF">TSOC_005474</name>
</gene>
<keyword evidence="3" id="KW-1185">Reference proteome</keyword>
<dbReference type="AlphaFoldDB" id="A0A2J8A6A1"/>
<feature type="compositionally biased region" description="Polar residues" evidence="1">
    <location>
        <begin position="1"/>
        <end position="16"/>
    </location>
</feature>
<name>A0A2J8A6A1_9CHLO</name>
<feature type="region of interest" description="Disordered" evidence="1">
    <location>
        <begin position="96"/>
        <end position="123"/>
    </location>
</feature>
<feature type="region of interest" description="Disordered" evidence="1">
    <location>
        <begin position="341"/>
        <end position="433"/>
    </location>
</feature>
<comment type="caution">
    <text evidence="2">The sequence shown here is derived from an EMBL/GenBank/DDBJ whole genome shotgun (WGS) entry which is preliminary data.</text>
</comment>
<feature type="compositionally biased region" description="Polar residues" evidence="1">
    <location>
        <begin position="99"/>
        <end position="115"/>
    </location>
</feature>
<accession>A0A2J8A6A1</accession>
<organism evidence="2 3">
    <name type="scientific">Tetrabaena socialis</name>
    <dbReference type="NCBI Taxonomy" id="47790"/>
    <lineage>
        <taxon>Eukaryota</taxon>
        <taxon>Viridiplantae</taxon>
        <taxon>Chlorophyta</taxon>
        <taxon>core chlorophytes</taxon>
        <taxon>Chlorophyceae</taxon>
        <taxon>CS clade</taxon>
        <taxon>Chlamydomonadales</taxon>
        <taxon>Tetrabaenaceae</taxon>
        <taxon>Tetrabaena</taxon>
    </lineage>
</organism>
<dbReference type="EMBL" id="PGGS01000149">
    <property type="protein sequence ID" value="PNH08023.1"/>
    <property type="molecule type" value="Genomic_DNA"/>
</dbReference>